<evidence type="ECO:0000313" key="1">
    <source>
        <dbReference type="EMBL" id="HGF34490.1"/>
    </source>
</evidence>
<sequence>MAWYLILGAGKFGRLAQQRLAAEDHKARFVIVDRRPKAAAALPSRPGAETVEADAIRYLVAHLSPESSWDWLIPAVPVHVAYGWLLEGPLAGQGWETAPVPEDLAGLAALALRGAQGELYLSRAQHRCPADCAEPPVCPVTGEERDKPLFDKLREASRPGLPVLVVASRQLAPGVGGYAPRKLLELAAAAAGAGERFLVATACRCHGVVHGLQRKGGTSAKIM</sequence>
<protein>
    <recommendedName>
        <fullName evidence="2">RCK N-terminal domain-containing protein</fullName>
    </recommendedName>
</protein>
<evidence type="ECO:0008006" key="2">
    <source>
        <dbReference type="Google" id="ProtNLM"/>
    </source>
</evidence>
<dbReference type="SUPFAM" id="SSF51735">
    <property type="entry name" value="NAD(P)-binding Rossmann-fold domains"/>
    <property type="match status" value="1"/>
</dbReference>
<organism evidence="1">
    <name type="scientific">Desulfobacca acetoxidans</name>
    <dbReference type="NCBI Taxonomy" id="60893"/>
    <lineage>
        <taxon>Bacteria</taxon>
        <taxon>Pseudomonadati</taxon>
        <taxon>Thermodesulfobacteriota</taxon>
        <taxon>Desulfobaccia</taxon>
        <taxon>Desulfobaccales</taxon>
        <taxon>Desulfobaccaceae</taxon>
        <taxon>Desulfobacca</taxon>
    </lineage>
</organism>
<dbReference type="EMBL" id="DTMF01000214">
    <property type="protein sequence ID" value="HGF34490.1"/>
    <property type="molecule type" value="Genomic_DNA"/>
</dbReference>
<reference evidence="1" key="1">
    <citation type="journal article" date="2020" name="mSystems">
        <title>Genome- and Community-Level Interaction Insights into Carbon Utilization and Element Cycling Functions of Hydrothermarchaeota in Hydrothermal Sediment.</title>
        <authorList>
            <person name="Zhou Z."/>
            <person name="Liu Y."/>
            <person name="Xu W."/>
            <person name="Pan J."/>
            <person name="Luo Z.H."/>
            <person name="Li M."/>
        </authorList>
    </citation>
    <scope>NUCLEOTIDE SEQUENCE [LARGE SCALE GENOMIC DNA]</scope>
    <source>
        <strain evidence="1">SpSt-897</strain>
    </source>
</reference>
<name>A0A7C3Z927_9BACT</name>
<comment type="caution">
    <text evidence="1">The sequence shown here is derived from an EMBL/GenBank/DDBJ whole genome shotgun (WGS) entry which is preliminary data.</text>
</comment>
<dbReference type="AlphaFoldDB" id="A0A7C3Z927"/>
<gene>
    <name evidence="1" type="ORF">ENW96_08920</name>
</gene>
<dbReference type="InterPro" id="IPR036291">
    <property type="entry name" value="NAD(P)-bd_dom_sf"/>
</dbReference>
<accession>A0A7C3Z927</accession>
<dbReference type="Gene3D" id="3.40.50.720">
    <property type="entry name" value="NAD(P)-binding Rossmann-like Domain"/>
    <property type="match status" value="1"/>
</dbReference>
<proteinExistence type="predicted"/>